<name>A0A1B6L9V4_9HEMI</name>
<feature type="compositionally biased region" description="Polar residues" evidence="1">
    <location>
        <begin position="77"/>
        <end position="86"/>
    </location>
</feature>
<keyword evidence="2" id="KW-1133">Transmembrane helix</keyword>
<protein>
    <submittedName>
        <fullName evidence="3">Uncharacterized protein</fullName>
    </submittedName>
</protein>
<gene>
    <name evidence="3" type="ORF">g.5195</name>
</gene>
<evidence type="ECO:0000256" key="1">
    <source>
        <dbReference type="SAM" id="MobiDB-lite"/>
    </source>
</evidence>
<feature type="compositionally biased region" description="Low complexity" evidence="1">
    <location>
        <begin position="87"/>
        <end position="108"/>
    </location>
</feature>
<dbReference type="EMBL" id="GEBQ01019500">
    <property type="protein sequence ID" value="JAT20477.1"/>
    <property type="molecule type" value="Transcribed_RNA"/>
</dbReference>
<organism evidence="3">
    <name type="scientific">Graphocephala atropunctata</name>
    <dbReference type="NCBI Taxonomy" id="36148"/>
    <lineage>
        <taxon>Eukaryota</taxon>
        <taxon>Metazoa</taxon>
        <taxon>Ecdysozoa</taxon>
        <taxon>Arthropoda</taxon>
        <taxon>Hexapoda</taxon>
        <taxon>Insecta</taxon>
        <taxon>Pterygota</taxon>
        <taxon>Neoptera</taxon>
        <taxon>Paraneoptera</taxon>
        <taxon>Hemiptera</taxon>
        <taxon>Auchenorrhyncha</taxon>
        <taxon>Membracoidea</taxon>
        <taxon>Cicadellidae</taxon>
        <taxon>Cicadellinae</taxon>
        <taxon>Cicadellini</taxon>
        <taxon>Graphocephala</taxon>
    </lineage>
</organism>
<feature type="non-terminal residue" evidence="3">
    <location>
        <position position="115"/>
    </location>
</feature>
<keyword evidence="2" id="KW-0812">Transmembrane</keyword>
<accession>A0A1B6L9V4</accession>
<reference evidence="3" key="1">
    <citation type="submission" date="2015-11" db="EMBL/GenBank/DDBJ databases">
        <title>De novo transcriptome assembly of four potential Pierce s Disease insect vectors from Arizona vineyards.</title>
        <authorList>
            <person name="Tassone E.E."/>
        </authorList>
    </citation>
    <scope>NUCLEOTIDE SEQUENCE</scope>
</reference>
<feature type="region of interest" description="Disordered" evidence="1">
    <location>
        <begin position="71"/>
        <end position="115"/>
    </location>
</feature>
<sequence>LQLCLREDNMLTYFVILILISLSTSLSGHRLYYTVDQETYSLPTESSEEYMDYYSYIGLDENTPEQYAEIIGPVNELSEQTAESSDQSSEFSTQATESSEQSSEFSEQPTDPSEQ</sequence>
<evidence type="ECO:0000256" key="2">
    <source>
        <dbReference type="SAM" id="Phobius"/>
    </source>
</evidence>
<keyword evidence="2" id="KW-0472">Membrane</keyword>
<feature type="non-terminal residue" evidence="3">
    <location>
        <position position="1"/>
    </location>
</feature>
<feature type="transmembrane region" description="Helical" evidence="2">
    <location>
        <begin position="12"/>
        <end position="33"/>
    </location>
</feature>
<evidence type="ECO:0000313" key="3">
    <source>
        <dbReference type="EMBL" id="JAT20477.1"/>
    </source>
</evidence>
<dbReference type="AlphaFoldDB" id="A0A1B6L9V4"/>
<proteinExistence type="predicted"/>